<protein>
    <submittedName>
        <fullName evidence="2">Uncharacterized protein</fullName>
    </submittedName>
</protein>
<keyword evidence="3" id="KW-1185">Reference proteome</keyword>
<accession>A0A0B5ERY0</accession>
<dbReference type="KEGG" id="sals:SLNWT_3998"/>
<reference evidence="2 3" key="1">
    <citation type="submission" date="2015-01" db="EMBL/GenBank/DDBJ databases">
        <title>Enhanced salinomycin production by adjusting the supply of polyketide extender units in Streptomyce albus DSM 41398.</title>
        <authorList>
            <person name="Lu C."/>
        </authorList>
    </citation>
    <scope>NUCLEOTIDE SEQUENCE [LARGE SCALE GENOMIC DNA]</scope>
    <source>
        <strain evidence="3">ATCC 21838 / DSM 41398 / FERM P-419 / JCM 4703 / NBRC 107858</strain>
    </source>
</reference>
<dbReference type="Proteomes" id="UP000031523">
    <property type="component" value="Chromosome"/>
</dbReference>
<proteinExistence type="predicted"/>
<feature type="region of interest" description="Disordered" evidence="1">
    <location>
        <begin position="1"/>
        <end position="23"/>
    </location>
</feature>
<evidence type="ECO:0000313" key="3">
    <source>
        <dbReference type="Proteomes" id="UP000031523"/>
    </source>
</evidence>
<organism evidence="2 3">
    <name type="scientific">Streptomyces albus (strain ATCC 21838 / DSM 41398 / FERM P-419 / JCM 4703 / NBRC 107858)</name>
    <dbReference type="NCBI Taxonomy" id="1081613"/>
    <lineage>
        <taxon>Bacteria</taxon>
        <taxon>Bacillati</taxon>
        <taxon>Actinomycetota</taxon>
        <taxon>Actinomycetes</taxon>
        <taxon>Kitasatosporales</taxon>
        <taxon>Streptomycetaceae</taxon>
        <taxon>Streptomyces</taxon>
    </lineage>
</organism>
<sequence>MGLSVFDRTAGDGAPARPGLRLGARQLPPITIPSLTDRVAAQTRASHPAGTGPVQAVVPHNVCVEDGSVTFMGLGGRAAIVVGLTPRLRPDLYGLGEAVQDEGALLHLDAHPGFLRASLLLPDTEVDLDTGLRLDQGDIQEFLHAAYASETVELHIQHTTHDRLLPYVCSAPGLRRAVDAGFAQFTQPPPDDLAAAVAAVNGTLNPAVRVPLHVTGKAALAVVFDVEV</sequence>
<name>A0A0B5ERY0_STRA4</name>
<evidence type="ECO:0000313" key="2">
    <source>
        <dbReference type="EMBL" id="AJE84374.1"/>
    </source>
</evidence>
<dbReference type="AlphaFoldDB" id="A0A0B5ERY0"/>
<evidence type="ECO:0000256" key="1">
    <source>
        <dbReference type="SAM" id="MobiDB-lite"/>
    </source>
</evidence>
<gene>
    <name evidence="2" type="ORF">SLNWT_3998</name>
</gene>
<dbReference type="EMBL" id="CP010519">
    <property type="protein sequence ID" value="AJE84374.1"/>
    <property type="molecule type" value="Genomic_DNA"/>
</dbReference>